<dbReference type="GO" id="GO:0016787">
    <property type="term" value="F:hydrolase activity"/>
    <property type="evidence" value="ECO:0007669"/>
    <property type="project" value="UniProtKB-KW"/>
</dbReference>
<dbReference type="OrthoDB" id="5766767at2"/>
<dbReference type="Pfam" id="PF01867">
    <property type="entry name" value="Cas_Cas1"/>
    <property type="match status" value="1"/>
</dbReference>
<dbReference type="InterPro" id="IPR042211">
    <property type="entry name" value="CRISPR-assoc_Cas1_N"/>
</dbReference>
<organism evidence="7 8">
    <name type="scientific">Nitrincola tibetensis</name>
    <dbReference type="NCBI Taxonomy" id="2219697"/>
    <lineage>
        <taxon>Bacteria</taxon>
        <taxon>Pseudomonadati</taxon>
        <taxon>Pseudomonadota</taxon>
        <taxon>Gammaproteobacteria</taxon>
        <taxon>Oceanospirillales</taxon>
        <taxon>Oceanospirillaceae</taxon>
        <taxon>Nitrincola</taxon>
    </lineage>
</organism>
<gene>
    <name evidence="7" type="ORF">DN062_11460</name>
</gene>
<dbReference type="GO" id="GO:0043571">
    <property type="term" value="P:maintenance of CRISPR repeat elements"/>
    <property type="evidence" value="ECO:0007669"/>
    <property type="project" value="InterPro"/>
</dbReference>
<dbReference type="Proteomes" id="UP000250744">
    <property type="component" value="Unassembled WGS sequence"/>
</dbReference>
<keyword evidence="6" id="KW-0051">Antiviral defense</keyword>
<evidence type="ECO:0000256" key="1">
    <source>
        <dbReference type="ARBA" id="ARBA00022722"/>
    </source>
</evidence>
<protein>
    <submittedName>
        <fullName evidence="7">Uncharacterized protein</fullName>
    </submittedName>
</protein>
<dbReference type="RefSeq" id="WP_112159470.1">
    <property type="nucleotide sequence ID" value="NZ_QKRX01000008.1"/>
</dbReference>
<evidence type="ECO:0000256" key="3">
    <source>
        <dbReference type="ARBA" id="ARBA00022759"/>
    </source>
</evidence>
<evidence type="ECO:0000313" key="7">
    <source>
        <dbReference type="EMBL" id="RAU17619.1"/>
    </source>
</evidence>
<reference evidence="7 8" key="1">
    <citation type="submission" date="2018-06" db="EMBL/GenBank/DDBJ databases">
        <title>Nitrincola tibetense sp. nov., isolated from Lake XuguoCo on Tibetan Plateau.</title>
        <authorList>
            <person name="Xing P."/>
        </authorList>
    </citation>
    <scope>NUCLEOTIDE SEQUENCE [LARGE SCALE GENOMIC DNA]</scope>
    <source>
        <strain evidence="8">xg18</strain>
    </source>
</reference>
<comment type="caution">
    <text evidence="7">The sequence shown here is derived from an EMBL/GenBank/DDBJ whole genome shotgun (WGS) entry which is preliminary data.</text>
</comment>
<keyword evidence="1" id="KW-0540">Nuclease</keyword>
<dbReference type="GO" id="GO:0046872">
    <property type="term" value="F:metal ion binding"/>
    <property type="evidence" value="ECO:0007669"/>
    <property type="project" value="UniProtKB-KW"/>
</dbReference>
<dbReference type="GO" id="GO:0003676">
    <property type="term" value="F:nucleic acid binding"/>
    <property type="evidence" value="ECO:0007669"/>
    <property type="project" value="InterPro"/>
</dbReference>
<evidence type="ECO:0000256" key="5">
    <source>
        <dbReference type="ARBA" id="ARBA00022842"/>
    </source>
</evidence>
<dbReference type="Gene3D" id="3.100.10.20">
    <property type="entry name" value="CRISPR-associated endonuclease Cas1, N-terminal domain"/>
    <property type="match status" value="1"/>
</dbReference>
<evidence type="ECO:0000256" key="6">
    <source>
        <dbReference type="ARBA" id="ARBA00023118"/>
    </source>
</evidence>
<dbReference type="GO" id="GO:0051607">
    <property type="term" value="P:defense response to virus"/>
    <property type="evidence" value="ECO:0007669"/>
    <property type="project" value="UniProtKB-KW"/>
</dbReference>
<keyword evidence="4" id="KW-0378">Hydrolase</keyword>
<dbReference type="EMBL" id="QKRX01000008">
    <property type="protein sequence ID" value="RAU17619.1"/>
    <property type="molecule type" value="Genomic_DNA"/>
</dbReference>
<dbReference type="InterPro" id="IPR002729">
    <property type="entry name" value="CRISPR-assoc_Cas1"/>
</dbReference>
<dbReference type="AlphaFoldDB" id="A0A364NKG2"/>
<keyword evidence="5" id="KW-0460">Magnesium</keyword>
<keyword evidence="3" id="KW-0255">Endonuclease</keyword>
<evidence type="ECO:0000256" key="4">
    <source>
        <dbReference type="ARBA" id="ARBA00022801"/>
    </source>
</evidence>
<dbReference type="GO" id="GO:0004519">
    <property type="term" value="F:endonuclease activity"/>
    <property type="evidence" value="ECO:0007669"/>
    <property type="project" value="UniProtKB-KW"/>
</dbReference>
<sequence>MNKRCLMIESDKVVELERDGPALRIRATHRSRQWFPLRRISRIICIGLPSLGLKGLSQTAQEGIPVNFMTDGGELIAQLVHPGALPIPFTHWIEAIDTEPDLLGVYNQWLENQLIRTYAMLGCMACSPEQAALKAETQLAKIFKKQKRGRLPSQARIWFKSLQFAQIQTSLTRLGLSASNRHLTRICNDLAHPALMLSLTSLFLRLPPEATLEGVDIPLFYEKCLSADIDLWITKALYTLSEQLEVSGMLQNSPRHKLRYENHAPTTLSRLL</sequence>
<proteinExistence type="predicted"/>
<name>A0A364NKG2_9GAMM</name>
<accession>A0A364NKG2</accession>
<evidence type="ECO:0000256" key="2">
    <source>
        <dbReference type="ARBA" id="ARBA00022723"/>
    </source>
</evidence>
<evidence type="ECO:0000313" key="8">
    <source>
        <dbReference type="Proteomes" id="UP000250744"/>
    </source>
</evidence>
<keyword evidence="8" id="KW-1185">Reference proteome</keyword>
<keyword evidence="2" id="KW-0479">Metal-binding</keyword>